<evidence type="ECO:0000256" key="4">
    <source>
        <dbReference type="ARBA" id="ARBA00022833"/>
    </source>
</evidence>
<dbReference type="InterPro" id="IPR044817">
    <property type="entry name" value="SBP-like"/>
</dbReference>
<keyword evidence="7" id="KW-0804">Transcription</keyword>
<dbReference type="eggNOG" id="ENOG502SKF7">
    <property type="taxonomic scope" value="Eukaryota"/>
</dbReference>
<evidence type="ECO:0000259" key="11">
    <source>
        <dbReference type="PROSITE" id="PS51141"/>
    </source>
</evidence>
<keyword evidence="5" id="KW-0805">Transcription regulation</keyword>
<feature type="compositionally biased region" description="Low complexity" evidence="10">
    <location>
        <begin position="38"/>
        <end position="49"/>
    </location>
</feature>
<proteinExistence type="predicted"/>
<dbReference type="Gene3D" id="4.10.1100.10">
    <property type="entry name" value="Transcription factor, SBP-box domain"/>
    <property type="match status" value="1"/>
</dbReference>
<keyword evidence="13" id="KW-1185">Reference proteome</keyword>
<feature type="region of interest" description="Disordered" evidence="10">
    <location>
        <begin position="1"/>
        <end position="49"/>
    </location>
</feature>
<accession>A0A0E0HUK2</accession>
<dbReference type="Pfam" id="PF03110">
    <property type="entry name" value="SBP"/>
    <property type="match status" value="1"/>
</dbReference>
<dbReference type="GO" id="GO:0008270">
    <property type="term" value="F:zinc ion binding"/>
    <property type="evidence" value="ECO:0007669"/>
    <property type="project" value="UniProtKB-KW"/>
</dbReference>
<dbReference type="InterPro" id="IPR036893">
    <property type="entry name" value="SBP_sf"/>
</dbReference>
<keyword evidence="6" id="KW-0238">DNA-binding</keyword>
<dbReference type="AlphaFoldDB" id="A0A0E0HUK2"/>
<evidence type="ECO:0000313" key="13">
    <source>
        <dbReference type="Proteomes" id="UP000006591"/>
    </source>
</evidence>
<evidence type="ECO:0000256" key="3">
    <source>
        <dbReference type="ARBA" id="ARBA00022771"/>
    </source>
</evidence>
<evidence type="ECO:0000256" key="9">
    <source>
        <dbReference type="PROSITE-ProRule" id="PRU00470"/>
    </source>
</evidence>
<keyword evidence="3 9" id="KW-0863">Zinc-finger</keyword>
<comment type="subcellular location">
    <subcellularLocation>
        <location evidence="1">Nucleus</location>
    </subcellularLocation>
</comment>
<dbReference type="SUPFAM" id="SSF103612">
    <property type="entry name" value="SBT domain"/>
    <property type="match status" value="1"/>
</dbReference>
<dbReference type="GO" id="GO:0003677">
    <property type="term" value="F:DNA binding"/>
    <property type="evidence" value="ECO:0007669"/>
    <property type="project" value="UniProtKB-KW"/>
</dbReference>
<evidence type="ECO:0000256" key="6">
    <source>
        <dbReference type="ARBA" id="ARBA00023125"/>
    </source>
</evidence>
<keyword evidence="4" id="KW-0862">Zinc</keyword>
<dbReference type="PROSITE" id="PS51141">
    <property type="entry name" value="ZF_SBP"/>
    <property type="match status" value="1"/>
</dbReference>
<evidence type="ECO:0000256" key="1">
    <source>
        <dbReference type="ARBA" id="ARBA00004123"/>
    </source>
</evidence>
<evidence type="ECO:0000256" key="10">
    <source>
        <dbReference type="SAM" id="MobiDB-lite"/>
    </source>
</evidence>
<name>A0A0E0HUK2_ORYNI</name>
<dbReference type="OMA" id="FNHANTT"/>
<organism evidence="12">
    <name type="scientific">Oryza nivara</name>
    <name type="common">Indian wild rice</name>
    <name type="synonym">Oryza sativa f. spontanea</name>
    <dbReference type="NCBI Taxonomy" id="4536"/>
    <lineage>
        <taxon>Eukaryota</taxon>
        <taxon>Viridiplantae</taxon>
        <taxon>Streptophyta</taxon>
        <taxon>Embryophyta</taxon>
        <taxon>Tracheophyta</taxon>
        <taxon>Spermatophyta</taxon>
        <taxon>Magnoliopsida</taxon>
        <taxon>Liliopsida</taxon>
        <taxon>Poales</taxon>
        <taxon>Poaceae</taxon>
        <taxon>BOP clade</taxon>
        <taxon>Oryzoideae</taxon>
        <taxon>Oryzeae</taxon>
        <taxon>Oryzinae</taxon>
        <taxon>Oryza</taxon>
    </lineage>
</organism>
<evidence type="ECO:0000256" key="5">
    <source>
        <dbReference type="ARBA" id="ARBA00023015"/>
    </source>
</evidence>
<dbReference type="InterPro" id="IPR004333">
    <property type="entry name" value="SBP_dom"/>
</dbReference>
<dbReference type="HOGENOM" id="CLU_026055_0_0_1"/>
<feature type="domain" description="SBP-type" evidence="11">
    <location>
        <begin position="65"/>
        <end position="142"/>
    </location>
</feature>
<evidence type="ECO:0000313" key="12">
    <source>
        <dbReference type="EnsemblPlants" id="ONIVA06G27990.1"/>
    </source>
</evidence>
<dbReference type="Proteomes" id="UP000006591">
    <property type="component" value="Chromosome 6"/>
</dbReference>
<dbReference type="STRING" id="4536.A0A0E0HUK2"/>
<feature type="compositionally biased region" description="Low complexity" evidence="10">
    <location>
        <begin position="7"/>
        <end position="20"/>
    </location>
</feature>
<sequence length="344" mass="37459">MECNPVSSSTTSSSLLWDWDATASAEPPPPPGKRGGRDSSSASASAKRGRSAAAAGDAAAVAAEAPRCQVEGCGLELGGYKEYYRKHRVCEPHTKCLRVVVAGQDRRFCQQCSRFHAPSEFDQEKRSCRRRLSDHNARRRKPQTDVFAFGSGTLPRSLFDDRRQISFAWDNNAPLNHANTTSSSSWTSDLQLSQVMDISKRSRKAGADSANIRLSNALPTLCHDTNELLPIKGADASETASKLDGALDVQRALSLLSASSRGLTDPGHQTSSIIQFTNSNQNSTLPSVPSEGNSNVPFWVDGQHQAVEPQVFQFTMDTGNTVFPDLERIKPSYESSMFGLNQIH</sequence>
<keyword evidence="2" id="KW-0479">Metal-binding</keyword>
<reference evidence="12" key="2">
    <citation type="submission" date="2018-04" db="EMBL/GenBank/DDBJ databases">
        <title>OnivRS2 (Oryza nivara Reference Sequence Version 2).</title>
        <authorList>
            <person name="Zhang J."/>
            <person name="Kudrna D."/>
            <person name="Lee S."/>
            <person name="Talag J."/>
            <person name="Rajasekar S."/>
            <person name="Welchert J."/>
            <person name="Hsing Y.-I."/>
            <person name="Wing R.A."/>
        </authorList>
    </citation>
    <scope>NUCLEOTIDE SEQUENCE [LARGE SCALE GENOMIC DNA]</scope>
    <source>
        <strain evidence="12">SL10</strain>
    </source>
</reference>
<dbReference type="GO" id="GO:0005634">
    <property type="term" value="C:nucleus"/>
    <property type="evidence" value="ECO:0007669"/>
    <property type="project" value="UniProtKB-SubCell"/>
</dbReference>
<evidence type="ECO:0000256" key="7">
    <source>
        <dbReference type="ARBA" id="ARBA00023163"/>
    </source>
</evidence>
<dbReference type="EnsemblPlants" id="ONIVA06G27990.1">
    <property type="protein sequence ID" value="ONIVA06G27990.1"/>
    <property type="gene ID" value="ONIVA06G27990"/>
</dbReference>
<protein>
    <recommendedName>
        <fullName evidence="11">SBP-type domain-containing protein</fullName>
    </recommendedName>
</protein>
<reference evidence="12" key="1">
    <citation type="submission" date="2015-04" db="UniProtKB">
        <authorList>
            <consortium name="EnsemblPlants"/>
        </authorList>
    </citation>
    <scope>IDENTIFICATION</scope>
    <source>
        <strain evidence="12">SL10</strain>
    </source>
</reference>
<keyword evidence="8" id="KW-0539">Nucleus</keyword>
<dbReference type="PANTHER" id="PTHR31251:SF209">
    <property type="entry name" value="SQUAMOSA PROMOTER-BINDING-LIKE PROTEIN 13"/>
    <property type="match status" value="1"/>
</dbReference>
<evidence type="ECO:0000256" key="8">
    <source>
        <dbReference type="ARBA" id="ARBA00023242"/>
    </source>
</evidence>
<dbReference type="Gramene" id="ONIVA06G27990.1">
    <property type="protein sequence ID" value="ONIVA06G27990.1"/>
    <property type="gene ID" value="ONIVA06G27990"/>
</dbReference>
<dbReference type="PANTHER" id="PTHR31251">
    <property type="entry name" value="SQUAMOSA PROMOTER-BINDING-LIKE PROTEIN 4"/>
    <property type="match status" value="1"/>
</dbReference>
<evidence type="ECO:0000256" key="2">
    <source>
        <dbReference type="ARBA" id="ARBA00022723"/>
    </source>
</evidence>